<sequence length="486" mass="55451">MRHMRQMYAALLRLHFLSFVAKCIETIDPAATYVENWHILVLATRLERVQRGECRRLMINLPPRSLKTHIVSVAFCAWVLGHDPTKRIICVTYSNEVAKTQAKLFNKIMRSKWNQEAFPECRPERPNKLMDWYTTKGGNRLATSIQGSILSRGADIIILDDPNKGQEIHSKVSRDKVTAVYDQVISTRLNEPKKGAIICCMQRLHPGDLAGHLLALEPWDEVIMPAIATEHEVWDLGNGETMVREPGDLLQEFHIGQAELDLKRRNMGMLAFEAQYQQHPVPSEGGVVKRRWLQYYEQVPDPLEFTLVSWDTASTLAENADWSVGTVWGVHQAKFYLLEVIRDRLETPDLRREIEATHRRHRADVTIIEDDGIGRAIVQDLRRTSGACRPIAIKPRYEKLARMEARAVMFETGLVFVPQAAPWLGPFLEELLSFPNSVKDDQVDSTSQALDYLQARFAASLRTRPSGSKRPKGDRRPPGAPIRRAR</sequence>
<feature type="signal peptide" evidence="3">
    <location>
        <begin position="1"/>
        <end position="21"/>
    </location>
</feature>
<feature type="domain" description="Terminase large subunit gp17-like C-terminal" evidence="4">
    <location>
        <begin position="309"/>
        <end position="451"/>
    </location>
</feature>
<evidence type="ECO:0000256" key="2">
    <source>
        <dbReference type="SAM" id="MobiDB-lite"/>
    </source>
</evidence>
<accession>A0A5B8S4V3</accession>
<dbReference type="NCBIfam" id="TIGR01630">
    <property type="entry name" value="psiM2_ORF9"/>
    <property type="match status" value="1"/>
</dbReference>
<dbReference type="Gene3D" id="3.30.420.240">
    <property type="match status" value="1"/>
</dbReference>
<evidence type="ECO:0000313" key="5">
    <source>
        <dbReference type="EMBL" id="QEA16450.1"/>
    </source>
</evidence>
<evidence type="ECO:0000256" key="1">
    <source>
        <dbReference type="ARBA" id="ARBA00022612"/>
    </source>
</evidence>
<reference evidence="5 6" key="1">
    <citation type="journal article" date="2013" name="J. Microbiol. Biotechnol.">
        <title>Novosphingobium ginsenosidimutans sp. nov., with the ability to convert ginsenoside.</title>
        <authorList>
            <person name="Kim J.K."/>
            <person name="He D."/>
            <person name="Liu Q.M."/>
            <person name="Park H.Y."/>
            <person name="Jung M.S."/>
            <person name="Yoon M.H."/>
            <person name="Kim S.C."/>
            <person name="Im W.T."/>
        </authorList>
    </citation>
    <scope>NUCLEOTIDE SEQUENCE [LARGE SCALE GENOMIC DNA]</scope>
    <source>
        <strain evidence="5 6">FW-6</strain>
    </source>
</reference>
<proteinExistence type="predicted"/>
<name>A0A5B8S4V3_9SPHN</name>
<dbReference type="InterPro" id="IPR035421">
    <property type="entry name" value="Terminase_6C"/>
</dbReference>
<dbReference type="InterPro" id="IPR006517">
    <property type="entry name" value="Phage_terminase_lsu-like_C"/>
</dbReference>
<protein>
    <submittedName>
        <fullName evidence="5">Terminase</fullName>
    </submittedName>
</protein>
<dbReference type="Proteomes" id="UP000321172">
    <property type="component" value="Chromosome"/>
</dbReference>
<keyword evidence="1" id="KW-1188">Viral release from host cell</keyword>
<dbReference type="Pfam" id="PF17289">
    <property type="entry name" value="Terminase_6C"/>
    <property type="match status" value="1"/>
</dbReference>
<evidence type="ECO:0000256" key="3">
    <source>
        <dbReference type="SAM" id="SignalP"/>
    </source>
</evidence>
<evidence type="ECO:0000313" key="6">
    <source>
        <dbReference type="Proteomes" id="UP000321172"/>
    </source>
</evidence>
<feature type="region of interest" description="Disordered" evidence="2">
    <location>
        <begin position="460"/>
        <end position="486"/>
    </location>
</feature>
<dbReference type="KEGG" id="ngf:FRF71_10075"/>
<evidence type="ECO:0000259" key="4">
    <source>
        <dbReference type="Pfam" id="PF17289"/>
    </source>
</evidence>
<keyword evidence="6" id="KW-1185">Reference proteome</keyword>
<gene>
    <name evidence="5" type="ORF">FRF71_10075</name>
</gene>
<dbReference type="EMBL" id="CP042345">
    <property type="protein sequence ID" value="QEA16450.1"/>
    <property type="molecule type" value="Genomic_DNA"/>
</dbReference>
<organism evidence="5 6">
    <name type="scientific">Novosphingobium ginsenosidimutans</name>
    <dbReference type="NCBI Taxonomy" id="1176536"/>
    <lineage>
        <taxon>Bacteria</taxon>
        <taxon>Pseudomonadati</taxon>
        <taxon>Pseudomonadota</taxon>
        <taxon>Alphaproteobacteria</taxon>
        <taxon>Sphingomonadales</taxon>
        <taxon>Sphingomonadaceae</taxon>
        <taxon>Novosphingobium</taxon>
    </lineage>
</organism>
<keyword evidence="3" id="KW-0732">Signal</keyword>
<feature type="chain" id="PRO_5022893796" evidence="3">
    <location>
        <begin position="22"/>
        <end position="486"/>
    </location>
</feature>
<dbReference type="AlphaFoldDB" id="A0A5B8S4V3"/>
<dbReference type="OrthoDB" id="9771580at2"/>